<dbReference type="Pfam" id="PF13970">
    <property type="entry name" value="DUF4221"/>
    <property type="match status" value="1"/>
</dbReference>
<proteinExistence type="predicted"/>
<evidence type="ECO:0008006" key="4">
    <source>
        <dbReference type="Google" id="ProtNLM"/>
    </source>
</evidence>
<accession>A0A344TH00</accession>
<keyword evidence="3" id="KW-1185">Reference proteome</keyword>
<dbReference type="AlphaFoldDB" id="A0A344TH00"/>
<gene>
    <name evidence="2" type="ORF">DR864_09335</name>
</gene>
<keyword evidence="1" id="KW-0732">Signal</keyword>
<dbReference type="Proteomes" id="UP000251993">
    <property type="component" value="Chromosome"/>
</dbReference>
<feature type="chain" id="PRO_5016716013" description="DUF4221 domain-containing protein" evidence="1">
    <location>
        <begin position="20"/>
        <end position="388"/>
    </location>
</feature>
<dbReference type="EMBL" id="CP030850">
    <property type="protein sequence ID" value="AXE17921.1"/>
    <property type="molecule type" value="Genomic_DNA"/>
</dbReference>
<evidence type="ECO:0000313" key="3">
    <source>
        <dbReference type="Proteomes" id="UP000251993"/>
    </source>
</evidence>
<name>A0A344TH00_9BACT</name>
<organism evidence="2 3">
    <name type="scientific">Runella rosea</name>
    <dbReference type="NCBI Taxonomy" id="2259595"/>
    <lineage>
        <taxon>Bacteria</taxon>
        <taxon>Pseudomonadati</taxon>
        <taxon>Bacteroidota</taxon>
        <taxon>Cytophagia</taxon>
        <taxon>Cytophagales</taxon>
        <taxon>Spirosomataceae</taxon>
        <taxon>Runella</taxon>
    </lineage>
</organism>
<sequence length="388" mass="44650">MKNLSYINTLLYCYLVALAISCSSKEDNKDKKNISATLKTIKEIKIPIDKSVAIYSSTVDYIEEGGRSYIFKTNYNDLLFIDIKDKKIAKRLSFPEQGPNGVGNISQAYYHANDSIFLLTDPYRIIHVNSKLEKVNNYRLDANTEAGQRGIYPQNNNKIIFYNNSIIGFMQPKVHPNKKAMLLNTEAFVSLNCNTKDAIPLPLKFPELLQDPNDTWDFIHFRPTTILVGQQLIVSFPASDSIYLFSLETNKVKRFSGKSRHYSGKILPLSSNSFKASIDAYKSTHAYFLLKYDKFRKLFYRFVLFPTEEKTNNYSLENLVLMKPFSVQIFNEKFELIGETEIFKANTFNFVDCFVSREGLLISNNHPKNPKTNEDFLSYSLFAISKLQ</sequence>
<reference evidence="2 3" key="1">
    <citation type="submission" date="2018-07" db="EMBL/GenBank/DDBJ databases">
        <title>Genome sequencing of Runella.</title>
        <authorList>
            <person name="Baek M.-G."/>
            <person name="Yi H."/>
        </authorList>
    </citation>
    <scope>NUCLEOTIDE SEQUENCE [LARGE SCALE GENOMIC DNA]</scope>
    <source>
        <strain evidence="2 3">HYN0085</strain>
    </source>
</reference>
<evidence type="ECO:0000256" key="1">
    <source>
        <dbReference type="SAM" id="SignalP"/>
    </source>
</evidence>
<evidence type="ECO:0000313" key="2">
    <source>
        <dbReference type="EMBL" id="AXE17921.1"/>
    </source>
</evidence>
<dbReference type="PROSITE" id="PS51257">
    <property type="entry name" value="PROKAR_LIPOPROTEIN"/>
    <property type="match status" value="1"/>
</dbReference>
<protein>
    <recommendedName>
        <fullName evidence="4">DUF4221 domain-containing protein</fullName>
    </recommendedName>
</protein>
<dbReference type="KEGG" id="run:DR864_09335"/>
<dbReference type="OrthoDB" id="828261at2"/>
<feature type="signal peptide" evidence="1">
    <location>
        <begin position="1"/>
        <end position="19"/>
    </location>
</feature>
<dbReference type="RefSeq" id="WP_114066706.1">
    <property type="nucleotide sequence ID" value="NZ_CP030850.1"/>
</dbReference>
<dbReference type="InterPro" id="IPR025316">
    <property type="entry name" value="DUF4221"/>
</dbReference>